<evidence type="ECO:0000313" key="2">
    <source>
        <dbReference type="Proteomes" id="UP001144978"/>
    </source>
</evidence>
<gene>
    <name evidence="1" type="ORF">NUW54_g11763</name>
</gene>
<dbReference type="Proteomes" id="UP001144978">
    <property type="component" value="Unassembled WGS sequence"/>
</dbReference>
<name>A0ACC1N9W7_9APHY</name>
<reference evidence="1" key="1">
    <citation type="submission" date="2022-08" db="EMBL/GenBank/DDBJ databases">
        <title>Genome Sequence of Pycnoporus sanguineus.</title>
        <authorList>
            <person name="Buettner E."/>
        </authorList>
    </citation>
    <scope>NUCLEOTIDE SEQUENCE</scope>
    <source>
        <strain evidence="1">CG-C14</strain>
    </source>
</reference>
<evidence type="ECO:0000313" key="1">
    <source>
        <dbReference type="EMBL" id="KAJ2975249.1"/>
    </source>
</evidence>
<organism evidence="1 2">
    <name type="scientific">Trametes sanguinea</name>
    <dbReference type="NCBI Taxonomy" id="158606"/>
    <lineage>
        <taxon>Eukaryota</taxon>
        <taxon>Fungi</taxon>
        <taxon>Dikarya</taxon>
        <taxon>Basidiomycota</taxon>
        <taxon>Agaricomycotina</taxon>
        <taxon>Agaricomycetes</taxon>
        <taxon>Polyporales</taxon>
        <taxon>Polyporaceae</taxon>
        <taxon>Trametes</taxon>
    </lineage>
</organism>
<proteinExistence type="predicted"/>
<comment type="caution">
    <text evidence="1">The sequence shown here is derived from an EMBL/GenBank/DDBJ whole genome shotgun (WGS) entry which is preliminary data.</text>
</comment>
<keyword evidence="2" id="KW-1185">Reference proteome</keyword>
<sequence>MSRHRFVRNIDIHEEMEDDAISDGGEEDLSPEDYDRMMDGLEHIRAALGDENQSALTDQDIKDSLYEYYFDVEHAIEDLLGKQERRFAARERQDLDPRGKPLPLPPVDGEDDWSSTTDTTSGRHNVPLVRLTASDYLSSSEQETTRASTHPGTLYTITELTELSEDGRDWEPSPRHLPAPLDPYLQPGGSRATLLSSVTSDYGQVIGLLERPSLHPDDLPPSPSPSALQRLSYQERPGSLTPTSRRTPSSSSDTALAPNASDEAPPVDNLPDIPDLKSKSSLQRPLDPSQVSLLSKQSAKTTEPTGSEKKSKLSALASSRSSARSSVSSVSAKSYITETASDITYPVLRPSAASMVSLLPDKRLPSRPSSMSQTSESSLPTSVSRVVNEALQSAFALEAMDREAAKEPTTLSIPTSRHPSAWTSTPSGTPDLPPVALKSSSQVASTLSPSSSRSTWPRTSHHPRLQRRVVVPPPGSEQPQPRQLSKLARLAQAKVQEQTQAAKSKAQPSSQPGLILPRSHTEYLIPTANGPTATTAITTTYQSLSNLLPKEQSKLPPSMRYEAPPNPKRSPESPASPRQSGQKQSKLAMKSKTARSKADSDHSIEPAISPVIEVPIFSPKTVRTRAR</sequence>
<dbReference type="EMBL" id="JANSHE010004723">
    <property type="protein sequence ID" value="KAJ2975249.1"/>
    <property type="molecule type" value="Genomic_DNA"/>
</dbReference>
<accession>A0ACC1N9W7</accession>
<protein>
    <submittedName>
        <fullName evidence="1">Uncharacterized protein</fullName>
    </submittedName>
</protein>